<feature type="transmembrane region" description="Helical" evidence="1">
    <location>
        <begin position="6"/>
        <end position="24"/>
    </location>
</feature>
<organism evidence="2 3">
    <name type="scientific">Ruminiclostridium sufflavum DSM 19573</name>
    <dbReference type="NCBI Taxonomy" id="1121337"/>
    <lineage>
        <taxon>Bacteria</taxon>
        <taxon>Bacillati</taxon>
        <taxon>Bacillota</taxon>
        <taxon>Clostridia</taxon>
        <taxon>Eubacteriales</taxon>
        <taxon>Oscillospiraceae</taxon>
        <taxon>Ruminiclostridium</taxon>
    </lineage>
</organism>
<dbReference type="NCBIfam" id="TIGR02833">
    <property type="entry name" value="spore_III_AB"/>
    <property type="match status" value="1"/>
</dbReference>
<reference evidence="2 3" key="1">
    <citation type="submission" date="2018-06" db="EMBL/GenBank/DDBJ databases">
        <title>Genomic Encyclopedia of Type Strains, Phase I: the one thousand microbial genomes (KMG-I) project.</title>
        <authorList>
            <person name="Kyrpides N."/>
        </authorList>
    </citation>
    <scope>NUCLEOTIDE SEQUENCE [LARGE SCALE GENOMIC DNA]</scope>
    <source>
        <strain evidence="2 3">DSM 19573</strain>
    </source>
</reference>
<dbReference type="RefSeq" id="WP_110462644.1">
    <property type="nucleotide sequence ID" value="NZ_QKMR01000016.1"/>
</dbReference>
<keyword evidence="1" id="KW-0812">Transmembrane</keyword>
<dbReference type="EMBL" id="QKMR01000016">
    <property type="protein sequence ID" value="PYG86810.1"/>
    <property type="molecule type" value="Genomic_DNA"/>
</dbReference>
<evidence type="ECO:0000256" key="1">
    <source>
        <dbReference type="SAM" id="Phobius"/>
    </source>
</evidence>
<evidence type="ECO:0000313" key="3">
    <source>
        <dbReference type="Proteomes" id="UP000248132"/>
    </source>
</evidence>
<dbReference type="PIRSF" id="PIRSF021435">
    <property type="entry name" value="SpoIIIAB"/>
    <property type="match status" value="1"/>
</dbReference>
<keyword evidence="3" id="KW-1185">Reference proteome</keyword>
<protein>
    <submittedName>
        <fullName evidence="2">Stage III sporulation protein AB</fullName>
    </submittedName>
</protein>
<evidence type="ECO:0000313" key="2">
    <source>
        <dbReference type="EMBL" id="PYG86810.1"/>
    </source>
</evidence>
<dbReference type="AlphaFoldDB" id="A0A318XHX4"/>
<accession>A0A318XHX4</accession>
<sequence>MIIKILGAVILIGATSFIGFFLASECSKRPRALRELQSLLQMLENEISYLSNILAEAFNRIYENTDFDTAVLFGEAARHLGSDGCTADFAWETAVEENYGRLSLNGEDRNILLSFGKMLGNSDLEGQLNNIRMISSQLKVQEIKAEEIKKKNEKMYRSLGVLSGLAIAIILL</sequence>
<name>A0A318XHX4_9FIRM</name>
<dbReference type="OrthoDB" id="1957909at2"/>
<gene>
    <name evidence="2" type="ORF">LY28_02629</name>
</gene>
<dbReference type="InterPro" id="IPR014198">
    <property type="entry name" value="Spore_III_AB"/>
</dbReference>
<dbReference type="Pfam" id="PF09548">
    <property type="entry name" value="Spore_III_AB"/>
    <property type="match status" value="1"/>
</dbReference>
<keyword evidence="1" id="KW-0472">Membrane</keyword>
<comment type="caution">
    <text evidence="2">The sequence shown here is derived from an EMBL/GenBank/DDBJ whole genome shotgun (WGS) entry which is preliminary data.</text>
</comment>
<dbReference type="Proteomes" id="UP000248132">
    <property type="component" value="Unassembled WGS sequence"/>
</dbReference>
<keyword evidence="1" id="KW-1133">Transmembrane helix</keyword>
<proteinExistence type="predicted"/>